<organism evidence="2 3">
    <name type="scientific">Venturia inaequalis</name>
    <name type="common">Apple scab fungus</name>
    <dbReference type="NCBI Taxonomy" id="5025"/>
    <lineage>
        <taxon>Eukaryota</taxon>
        <taxon>Fungi</taxon>
        <taxon>Dikarya</taxon>
        <taxon>Ascomycota</taxon>
        <taxon>Pezizomycotina</taxon>
        <taxon>Dothideomycetes</taxon>
        <taxon>Pleosporomycetidae</taxon>
        <taxon>Venturiales</taxon>
        <taxon>Venturiaceae</taxon>
        <taxon>Venturia</taxon>
    </lineage>
</organism>
<dbReference type="Proteomes" id="UP000490939">
    <property type="component" value="Unassembled WGS sequence"/>
</dbReference>
<sequence length="245" mass="27627">MSMFSRLRSKLGRKKARPEDDTGSDDEGWPEHSLGARRGEVSDAEVDDGDDDLGQAGFDGWIPPDMADVLRENRAASDRRAKRGSYGAGKVPPAPSNDRRTQRHTWPRRRHGPERQTAPRETFPRTRTGNRLVREPRPTNILPEVQDPSLEEIEDPEAPHGPYDTVGSIQRGVDMFRAGDATPDIFMPHLAAHGEHPQHLALPYDMEHAHPSLYRGAPLIRGFSAHDAILESMQQYHRENYPGRR</sequence>
<reference evidence="2 3" key="1">
    <citation type="submission" date="2019-07" db="EMBL/GenBank/DDBJ databases">
        <title>Venturia inaequalis Genome Resource.</title>
        <authorList>
            <person name="Lichtner F.J."/>
        </authorList>
    </citation>
    <scope>NUCLEOTIDE SEQUENCE [LARGE SCALE GENOMIC DNA]</scope>
    <source>
        <strain evidence="2 3">DMI_063113</strain>
    </source>
</reference>
<evidence type="ECO:0000313" key="2">
    <source>
        <dbReference type="EMBL" id="KAE9971211.1"/>
    </source>
</evidence>
<gene>
    <name evidence="2" type="ORF">EG327_009947</name>
</gene>
<dbReference type="EMBL" id="WNWR01000687">
    <property type="protein sequence ID" value="KAE9971211.1"/>
    <property type="molecule type" value="Genomic_DNA"/>
</dbReference>
<accession>A0A8H3UKY4</accession>
<feature type="compositionally biased region" description="Basic residues" evidence="1">
    <location>
        <begin position="7"/>
        <end position="16"/>
    </location>
</feature>
<proteinExistence type="predicted"/>
<feature type="compositionally biased region" description="Basic residues" evidence="1">
    <location>
        <begin position="101"/>
        <end position="112"/>
    </location>
</feature>
<keyword evidence="3" id="KW-1185">Reference proteome</keyword>
<feature type="compositionally biased region" description="Basic and acidic residues" evidence="1">
    <location>
        <begin position="113"/>
        <end position="124"/>
    </location>
</feature>
<feature type="compositionally biased region" description="Basic and acidic residues" evidence="1">
    <location>
        <begin position="68"/>
        <end position="79"/>
    </location>
</feature>
<evidence type="ECO:0000256" key="1">
    <source>
        <dbReference type="SAM" id="MobiDB-lite"/>
    </source>
</evidence>
<feature type="region of interest" description="Disordered" evidence="1">
    <location>
        <begin position="1"/>
        <end position="149"/>
    </location>
</feature>
<comment type="caution">
    <text evidence="2">The sequence shown here is derived from an EMBL/GenBank/DDBJ whole genome shotgun (WGS) entry which is preliminary data.</text>
</comment>
<evidence type="ECO:0000313" key="3">
    <source>
        <dbReference type="Proteomes" id="UP000490939"/>
    </source>
</evidence>
<name>A0A8H3UKY4_VENIN</name>
<feature type="compositionally biased region" description="Acidic residues" evidence="1">
    <location>
        <begin position="42"/>
        <end position="53"/>
    </location>
</feature>
<dbReference type="AlphaFoldDB" id="A0A8H3UKY4"/>
<protein>
    <submittedName>
        <fullName evidence="2">Uncharacterized protein</fullName>
    </submittedName>
</protein>